<keyword evidence="8 9" id="KW-0460">Magnesium</keyword>
<dbReference type="Gene3D" id="3.40.50.150">
    <property type="entry name" value="Vaccinia Virus protein VP39"/>
    <property type="match status" value="1"/>
</dbReference>
<comment type="similarity">
    <text evidence="2">Belongs to the N(4)/N(6)-methyltransferase family.</text>
</comment>
<dbReference type="FunFam" id="3.30.540.10:FF:000003">
    <property type="entry name" value="Inositol-1-monophosphatase"/>
    <property type="match status" value="1"/>
</dbReference>
<name>A0AAE0S2X8_9BIVA</name>
<evidence type="ECO:0000256" key="3">
    <source>
        <dbReference type="ARBA" id="ARBA00009759"/>
    </source>
</evidence>
<evidence type="ECO:0000256" key="8">
    <source>
        <dbReference type="ARBA" id="ARBA00022842"/>
    </source>
</evidence>
<proteinExistence type="inferred from homology"/>
<dbReference type="InterPro" id="IPR002711">
    <property type="entry name" value="HNH"/>
</dbReference>
<evidence type="ECO:0000256" key="7">
    <source>
        <dbReference type="ARBA" id="ARBA00022801"/>
    </source>
</evidence>
<dbReference type="EMBL" id="JAEAOA010002069">
    <property type="protein sequence ID" value="KAK3584199.1"/>
    <property type="molecule type" value="Genomic_DNA"/>
</dbReference>
<reference evidence="11" key="3">
    <citation type="submission" date="2023-05" db="EMBL/GenBank/DDBJ databases">
        <authorList>
            <person name="Smith C.H."/>
        </authorList>
    </citation>
    <scope>NUCLEOTIDE SEQUENCE</scope>
    <source>
        <strain evidence="11">CHS0354</strain>
        <tissue evidence="11">Mantle</tissue>
    </source>
</reference>
<evidence type="ECO:0000256" key="2">
    <source>
        <dbReference type="ARBA" id="ARBA00006594"/>
    </source>
</evidence>
<dbReference type="GO" id="GO:0007165">
    <property type="term" value="P:signal transduction"/>
    <property type="evidence" value="ECO:0007669"/>
    <property type="project" value="TreeGrafter"/>
</dbReference>
<feature type="binding site" evidence="9">
    <location>
        <position position="531"/>
    </location>
    <ligand>
        <name>Mg(2+)</name>
        <dbReference type="ChEBI" id="CHEBI:18420"/>
        <label>1</label>
        <note>catalytic</note>
    </ligand>
</feature>
<comment type="similarity">
    <text evidence="3">Belongs to the inositol monophosphatase superfamily.</text>
</comment>
<sequence>MQNTLYTQDNLFVLHGMNSRSVDLIYLDPPFNSKRMYSAPIGSKSAGASFKDMWTWQDVNESYLDKLVERYPALVSFIQSVQDIHSRAMMAYITYMTQRIIEMHRVLKDTGSLYLHCDPTAGHYLKIVLDEVFGKDNFRNEIIWQRMLGAKGSQFKAKKYDAHFDLSYTVRHMTEEERARKFPLEDEDGRRYYDDSAHIWCNPSMGDRPNLCYEWRGFINPHPSGWRLSKKRLEEEYQKGNIIIKPNGKLERRKYEEDYFGGGINNVWSDIRIASGKESTGYPTQKPLALLHRIVQASSQPGDTVFDPFCGCATTCVAAQQLGRRWIGIDIERKAAQVLIERLSTDAGLFSDFIHRTDAPQRTDIKPEPITPGVKERLFKTQEGRCNACGTEFDIRHFEVDHIIPKAKGGGDYYENYQLLCGNCNRIKGDRPMEYLRMKIKSREEMMKHRLTFALAVRAGNFARDKFLHLSDLKIEYKGVQNLVSEADKDTEKLIRCEIAERFPNDAIMGEEYGLERQDKDSGYIWIIDPIDGTNCFLNGMPSWCVSIALAKGDKLVCGAVYDPNAGELFFAEAGKGAFINHKPVKPRPDVSLTNTFFAMGYKIGVSRQNVLTKMEAIMNLNGNIYRNGSGALMTVYAGCSRVAGFYEEHINSWDAAAGYLFAVEAGAYTSNYYTPDTLLNGNSILICPPHLADEIKRILNWQD</sequence>
<keyword evidence="6 9" id="KW-0479">Metal-binding</keyword>
<feature type="binding site" evidence="9">
    <location>
        <position position="655"/>
    </location>
    <ligand>
        <name>Mg(2+)</name>
        <dbReference type="ChEBI" id="CHEBI:18420"/>
        <label>1</label>
        <note>catalytic</note>
    </ligand>
</feature>
<dbReference type="InterPro" id="IPR000760">
    <property type="entry name" value="Inositol_monophosphatase-like"/>
</dbReference>
<evidence type="ECO:0000313" key="12">
    <source>
        <dbReference type="Proteomes" id="UP001195483"/>
    </source>
</evidence>
<feature type="binding site" evidence="9">
    <location>
        <position position="511"/>
    </location>
    <ligand>
        <name>Mg(2+)</name>
        <dbReference type="ChEBI" id="CHEBI:18420"/>
        <label>1</label>
        <note>catalytic</note>
    </ligand>
</feature>
<comment type="cofactor">
    <cofactor evidence="1 9">
        <name>Mg(2+)</name>
        <dbReference type="ChEBI" id="CHEBI:18420"/>
    </cofactor>
</comment>
<evidence type="ECO:0000256" key="6">
    <source>
        <dbReference type="ARBA" id="ARBA00022723"/>
    </source>
</evidence>
<dbReference type="Pfam" id="PF01844">
    <property type="entry name" value="HNH"/>
    <property type="match status" value="1"/>
</dbReference>
<dbReference type="InterPro" id="IPR003615">
    <property type="entry name" value="HNH_nuc"/>
</dbReference>
<feature type="binding site" evidence="9">
    <location>
        <position position="529"/>
    </location>
    <ligand>
        <name>Mg(2+)</name>
        <dbReference type="ChEBI" id="CHEBI:18420"/>
        <label>1</label>
        <note>catalytic</note>
    </ligand>
</feature>
<reference evidence="11" key="1">
    <citation type="journal article" date="2021" name="Genome Biol. Evol.">
        <title>A High-Quality Reference Genome for a Parasitic Bivalve with Doubly Uniparental Inheritance (Bivalvia: Unionida).</title>
        <authorList>
            <person name="Smith C.H."/>
        </authorList>
    </citation>
    <scope>NUCLEOTIDE SEQUENCE</scope>
    <source>
        <strain evidence="11">CHS0354</strain>
    </source>
</reference>
<gene>
    <name evidence="11" type="ORF">CHS0354_035280</name>
</gene>
<dbReference type="GO" id="GO:0003677">
    <property type="term" value="F:DNA binding"/>
    <property type="evidence" value="ECO:0007669"/>
    <property type="project" value="InterPro"/>
</dbReference>
<dbReference type="CDD" id="cd00085">
    <property type="entry name" value="HNHc"/>
    <property type="match status" value="1"/>
</dbReference>
<dbReference type="InterPro" id="IPR029063">
    <property type="entry name" value="SAM-dependent_MTases_sf"/>
</dbReference>
<dbReference type="GO" id="GO:0004519">
    <property type="term" value="F:endonuclease activity"/>
    <property type="evidence" value="ECO:0007669"/>
    <property type="project" value="InterPro"/>
</dbReference>
<dbReference type="PRINTS" id="PR00377">
    <property type="entry name" value="IMPHPHTASES"/>
</dbReference>
<keyword evidence="7" id="KW-0378">Hydrolase</keyword>
<dbReference type="InterPro" id="IPR020583">
    <property type="entry name" value="Inositol_monoP_metal-BS"/>
</dbReference>
<dbReference type="PANTHER" id="PTHR20854:SF4">
    <property type="entry name" value="INOSITOL-1-MONOPHOSPHATASE-RELATED"/>
    <property type="match status" value="1"/>
</dbReference>
<dbReference type="GO" id="GO:0032259">
    <property type="term" value="P:methylation"/>
    <property type="evidence" value="ECO:0007669"/>
    <property type="project" value="UniProtKB-KW"/>
</dbReference>
<evidence type="ECO:0000256" key="1">
    <source>
        <dbReference type="ARBA" id="ARBA00001946"/>
    </source>
</evidence>
<dbReference type="SMART" id="SM00507">
    <property type="entry name" value="HNHc"/>
    <property type="match status" value="1"/>
</dbReference>
<reference evidence="11" key="2">
    <citation type="journal article" date="2021" name="Genome Biol. Evol.">
        <title>Developing a high-quality reference genome for a parasitic bivalve with doubly uniparental inheritance (Bivalvia: Unionida).</title>
        <authorList>
            <person name="Smith C.H."/>
        </authorList>
    </citation>
    <scope>NUCLEOTIDE SEQUENCE</scope>
    <source>
        <strain evidence="11">CHS0354</strain>
        <tissue evidence="11">Mantle</tissue>
    </source>
</reference>
<dbReference type="Gene3D" id="3.40.190.80">
    <property type="match status" value="1"/>
</dbReference>
<dbReference type="Proteomes" id="UP001195483">
    <property type="component" value="Unassembled WGS sequence"/>
</dbReference>
<feature type="binding site" evidence="9">
    <location>
        <position position="532"/>
    </location>
    <ligand>
        <name>Mg(2+)</name>
        <dbReference type="ChEBI" id="CHEBI:18420"/>
        <label>1</label>
        <note>catalytic</note>
    </ligand>
</feature>
<accession>A0AAE0S2X8</accession>
<evidence type="ECO:0000256" key="4">
    <source>
        <dbReference type="ARBA" id="ARBA00022603"/>
    </source>
</evidence>
<keyword evidence="4" id="KW-0489">Methyltransferase</keyword>
<dbReference type="Gene3D" id="1.10.30.50">
    <property type="match status" value="1"/>
</dbReference>
<dbReference type="SUPFAM" id="SSF53335">
    <property type="entry name" value="S-adenosyl-L-methionine-dependent methyltransferases"/>
    <property type="match status" value="1"/>
</dbReference>
<evidence type="ECO:0000256" key="5">
    <source>
        <dbReference type="ARBA" id="ARBA00022679"/>
    </source>
</evidence>
<keyword evidence="5" id="KW-0808">Transferase</keyword>
<dbReference type="GO" id="GO:0008270">
    <property type="term" value="F:zinc ion binding"/>
    <property type="evidence" value="ECO:0007669"/>
    <property type="project" value="InterPro"/>
</dbReference>
<dbReference type="InterPro" id="IPR002052">
    <property type="entry name" value="DNA_methylase_N6_adenine_CS"/>
</dbReference>
<dbReference type="PROSITE" id="PS00629">
    <property type="entry name" value="IMP_1"/>
    <property type="match status" value="1"/>
</dbReference>
<dbReference type="Gene3D" id="3.30.540.10">
    <property type="entry name" value="Fructose-1,6-Bisphosphatase, subunit A, domain 1"/>
    <property type="match status" value="1"/>
</dbReference>
<dbReference type="SUPFAM" id="SSF56655">
    <property type="entry name" value="Carbohydrate phosphatase"/>
    <property type="match status" value="1"/>
</dbReference>
<evidence type="ECO:0000313" key="11">
    <source>
        <dbReference type="EMBL" id="KAK3584199.1"/>
    </source>
</evidence>
<dbReference type="GO" id="GO:0006020">
    <property type="term" value="P:inositol metabolic process"/>
    <property type="evidence" value="ECO:0007669"/>
    <property type="project" value="TreeGrafter"/>
</dbReference>
<dbReference type="PANTHER" id="PTHR20854">
    <property type="entry name" value="INOSITOL MONOPHOSPHATASE"/>
    <property type="match status" value="1"/>
</dbReference>
<dbReference type="AlphaFoldDB" id="A0AAE0S2X8"/>
<comment type="caution">
    <text evidence="11">The sequence shown here is derived from an EMBL/GenBank/DDBJ whole genome shotgun (WGS) entry which is preliminary data.</text>
</comment>
<dbReference type="Pfam" id="PF00459">
    <property type="entry name" value="Inositol_P"/>
    <property type="match status" value="1"/>
</dbReference>
<dbReference type="GO" id="GO:0008934">
    <property type="term" value="F:inositol monophosphate 1-phosphatase activity"/>
    <property type="evidence" value="ECO:0007669"/>
    <property type="project" value="TreeGrafter"/>
</dbReference>
<keyword evidence="12" id="KW-1185">Reference proteome</keyword>
<feature type="domain" description="HNH nuclease" evidence="10">
    <location>
        <begin position="374"/>
        <end position="426"/>
    </location>
</feature>
<dbReference type="InterPro" id="IPR002941">
    <property type="entry name" value="DNA_methylase_N4/N6"/>
</dbReference>
<evidence type="ECO:0000259" key="10">
    <source>
        <dbReference type="SMART" id="SM00507"/>
    </source>
</evidence>
<dbReference type="PROSITE" id="PS00092">
    <property type="entry name" value="N6_MTASE"/>
    <property type="match status" value="1"/>
</dbReference>
<organism evidence="11 12">
    <name type="scientific">Potamilus streckersoni</name>
    <dbReference type="NCBI Taxonomy" id="2493646"/>
    <lineage>
        <taxon>Eukaryota</taxon>
        <taxon>Metazoa</taxon>
        <taxon>Spiralia</taxon>
        <taxon>Lophotrochozoa</taxon>
        <taxon>Mollusca</taxon>
        <taxon>Bivalvia</taxon>
        <taxon>Autobranchia</taxon>
        <taxon>Heteroconchia</taxon>
        <taxon>Palaeoheterodonta</taxon>
        <taxon>Unionida</taxon>
        <taxon>Unionoidea</taxon>
        <taxon>Unionidae</taxon>
        <taxon>Ambleminae</taxon>
        <taxon>Lampsilini</taxon>
        <taxon>Potamilus</taxon>
    </lineage>
</organism>
<protein>
    <recommendedName>
        <fullName evidence="10">HNH nuclease domain-containing protein</fullName>
    </recommendedName>
</protein>
<dbReference type="Pfam" id="PF01555">
    <property type="entry name" value="N6_N4_Mtase"/>
    <property type="match status" value="1"/>
</dbReference>
<evidence type="ECO:0000256" key="9">
    <source>
        <dbReference type="PIRSR" id="PIRSR600760-2"/>
    </source>
</evidence>
<dbReference type="GO" id="GO:0008170">
    <property type="term" value="F:N-methyltransferase activity"/>
    <property type="evidence" value="ECO:0007669"/>
    <property type="project" value="InterPro"/>
</dbReference>